<comment type="caution">
    <text evidence="1">The sequence shown here is derived from an EMBL/GenBank/DDBJ whole genome shotgun (WGS) entry which is preliminary data.</text>
</comment>
<reference evidence="1 2" key="1">
    <citation type="submission" date="2020-08" db="EMBL/GenBank/DDBJ databases">
        <title>Emergence and comparative genomics analysis of Citrobacter in Fennec fox imported from North Africa to China.</title>
        <authorList>
            <person name="Zheng B."/>
        </authorList>
    </citation>
    <scope>NUCLEOTIDE SEQUENCE [LARGE SCALE GENOMIC DNA]</scope>
    <source>
        <strain evidence="1 2">FF141</strain>
    </source>
</reference>
<dbReference type="Proteomes" id="UP000548504">
    <property type="component" value="Unassembled WGS sequence"/>
</dbReference>
<accession>A0A7X1BSW3</accession>
<proteinExistence type="predicted"/>
<name>A0A7X1BSW3_9ENTR</name>
<organism evidence="1 2">
    <name type="scientific">Citrobacter cronae</name>
    <dbReference type="NCBI Taxonomy" id="1748967"/>
    <lineage>
        <taxon>Bacteria</taxon>
        <taxon>Pseudomonadati</taxon>
        <taxon>Pseudomonadota</taxon>
        <taxon>Gammaproteobacteria</taxon>
        <taxon>Enterobacterales</taxon>
        <taxon>Enterobacteriaceae</taxon>
        <taxon>Citrobacter</taxon>
        <taxon>Citrobacter freundii complex</taxon>
    </lineage>
</organism>
<gene>
    <name evidence="1" type="ORF">H7I73_22780</name>
</gene>
<dbReference type="RefSeq" id="WP_185656514.1">
    <property type="nucleotide sequence ID" value="NZ_JACLAG010000008.1"/>
</dbReference>
<evidence type="ECO:0000313" key="2">
    <source>
        <dbReference type="Proteomes" id="UP000548504"/>
    </source>
</evidence>
<evidence type="ECO:0000313" key="1">
    <source>
        <dbReference type="EMBL" id="MBC2622465.1"/>
    </source>
</evidence>
<dbReference type="EMBL" id="JACLAG010000008">
    <property type="protein sequence ID" value="MBC2622465.1"/>
    <property type="molecule type" value="Genomic_DNA"/>
</dbReference>
<sequence length="101" mass="11285">MTMYTDEIKQVIENSEGMTTARDLLSDVMPTATSRFYRLSTALEKLRQEVRENFPEAKYYTVGGDGFALVLGDTHSGRNSSANHELAALISDRLHVEGGDW</sequence>
<protein>
    <submittedName>
        <fullName evidence="1">Uncharacterized protein</fullName>
    </submittedName>
</protein>
<dbReference type="AlphaFoldDB" id="A0A7X1BSW3"/>